<protein>
    <submittedName>
        <fullName evidence="2">Uncharacterized protein</fullName>
    </submittedName>
</protein>
<proteinExistence type="predicted"/>
<dbReference type="AlphaFoldDB" id="A0A9P9YT10"/>
<dbReference type="EMBL" id="JAMKOV010000002">
    <property type="protein sequence ID" value="KAI8042573.1"/>
    <property type="molecule type" value="Genomic_DNA"/>
</dbReference>
<gene>
    <name evidence="2" type="ORF">M5D96_003886</name>
</gene>
<dbReference type="Proteomes" id="UP001059596">
    <property type="component" value="Unassembled WGS sequence"/>
</dbReference>
<reference evidence="2" key="1">
    <citation type="journal article" date="2023" name="Genome Biol. Evol.">
        <title>Long-read-based Genome Assembly of Drosophila gunungcola Reveals Fewer Chemosensory Genes in Flower-breeding Species.</title>
        <authorList>
            <person name="Negi A."/>
            <person name="Liao B.Y."/>
            <person name="Yeh S.D."/>
        </authorList>
    </citation>
    <scope>NUCLEOTIDE SEQUENCE</scope>
    <source>
        <strain evidence="2">Sukarami</strain>
    </source>
</reference>
<evidence type="ECO:0000256" key="1">
    <source>
        <dbReference type="SAM" id="Coils"/>
    </source>
</evidence>
<comment type="caution">
    <text evidence="2">The sequence shown here is derived from an EMBL/GenBank/DDBJ whole genome shotgun (WGS) entry which is preliminary data.</text>
</comment>
<organism evidence="2 3">
    <name type="scientific">Drosophila gunungcola</name>
    <name type="common">fruit fly</name>
    <dbReference type="NCBI Taxonomy" id="103775"/>
    <lineage>
        <taxon>Eukaryota</taxon>
        <taxon>Metazoa</taxon>
        <taxon>Ecdysozoa</taxon>
        <taxon>Arthropoda</taxon>
        <taxon>Hexapoda</taxon>
        <taxon>Insecta</taxon>
        <taxon>Pterygota</taxon>
        <taxon>Neoptera</taxon>
        <taxon>Endopterygota</taxon>
        <taxon>Diptera</taxon>
        <taxon>Brachycera</taxon>
        <taxon>Muscomorpha</taxon>
        <taxon>Ephydroidea</taxon>
        <taxon>Drosophilidae</taxon>
        <taxon>Drosophila</taxon>
        <taxon>Sophophora</taxon>
    </lineage>
</organism>
<keyword evidence="3" id="KW-1185">Reference proteome</keyword>
<keyword evidence="1" id="KW-0175">Coiled coil</keyword>
<feature type="coiled-coil region" evidence="1">
    <location>
        <begin position="28"/>
        <end position="55"/>
    </location>
</feature>
<sequence length="74" mass="8594">MCNQRVRYKSGLENEDMTPTLRQLWTAIRQMQQDMSQIKLQINEERALRADLQQLLMQHLETSSVSSGANTPKC</sequence>
<evidence type="ECO:0000313" key="3">
    <source>
        <dbReference type="Proteomes" id="UP001059596"/>
    </source>
</evidence>
<accession>A0A9P9YT10</accession>
<evidence type="ECO:0000313" key="2">
    <source>
        <dbReference type="EMBL" id="KAI8042573.1"/>
    </source>
</evidence>
<name>A0A9P9YT10_9MUSC</name>